<gene>
    <name evidence="1" type="ORF">A1O9_01305</name>
</gene>
<dbReference type="InterPro" id="IPR011032">
    <property type="entry name" value="GroES-like_sf"/>
</dbReference>
<dbReference type="InterPro" id="IPR051397">
    <property type="entry name" value="Zn-ADH-like_protein"/>
</dbReference>
<dbReference type="PANTHER" id="PTHR43677:SF11">
    <property type="entry name" value="ZINC-CONTAINING ALCOHOL DEHYDROGENASE"/>
    <property type="match status" value="1"/>
</dbReference>
<dbReference type="GeneID" id="25276252"/>
<dbReference type="EMBL" id="AMGV01000001">
    <property type="protein sequence ID" value="KEF63328.1"/>
    <property type="molecule type" value="Genomic_DNA"/>
</dbReference>
<dbReference type="SUPFAM" id="SSF51735">
    <property type="entry name" value="NAD(P)-binding Rossmann-fold domains"/>
    <property type="match status" value="1"/>
</dbReference>
<dbReference type="STRING" id="1182545.A0A072PVI0"/>
<dbReference type="GO" id="GO:0016491">
    <property type="term" value="F:oxidoreductase activity"/>
    <property type="evidence" value="ECO:0007669"/>
    <property type="project" value="TreeGrafter"/>
</dbReference>
<sequence>MKAITITNWGAPATFTADHPSPPAPSSDQVTLKVLAAGLHQLVRGQVTGTHYSTKTATLPYIPGADGVGTTPDGQTVYFNSISQGGAFAETINVPKVAITPVPSGASPVQIAGLVNPGMSSWMALRTRTEGLRPNFTVAIVGVTAISGKVAVHFSRSLGAGRVIGLARNAKELAAIDLDERIVLNDNPEQTDYSSLGDVDVILDYLWGPNILALFKALKSSVPTQVVQIGTLAGQEIPLSGAILREKNITIRGSGPGAWSFPQFGKELPSLLDAVSKLPNLDLKERNLEDAEAAWGAKKDRTVFVP</sequence>
<reference evidence="1 2" key="1">
    <citation type="submission" date="2013-03" db="EMBL/GenBank/DDBJ databases">
        <title>The Genome Sequence of Exophiala aquamarina CBS 119918.</title>
        <authorList>
            <consortium name="The Broad Institute Genomics Platform"/>
            <person name="Cuomo C."/>
            <person name="de Hoog S."/>
            <person name="Gorbushina A."/>
            <person name="Walker B."/>
            <person name="Young S.K."/>
            <person name="Zeng Q."/>
            <person name="Gargeya S."/>
            <person name="Fitzgerald M."/>
            <person name="Haas B."/>
            <person name="Abouelleil A."/>
            <person name="Allen A.W."/>
            <person name="Alvarado L."/>
            <person name="Arachchi H.M."/>
            <person name="Berlin A.M."/>
            <person name="Chapman S.B."/>
            <person name="Gainer-Dewar J."/>
            <person name="Goldberg J."/>
            <person name="Griggs A."/>
            <person name="Gujja S."/>
            <person name="Hansen M."/>
            <person name="Howarth C."/>
            <person name="Imamovic A."/>
            <person name="Ireland A."/>
            <person name="Larimer J."/>
            <person name="McCowan C."/>
            <person name="Murphy C."/>
            <person name="Pearson M."/>
            <person name="Poon T.W."/>
            <person name="Priest M."/>
            <person name="Roberts A."/>
            <person name="Saif S."/>
            <person name="Shea T."/>
            <person name="Sisk P."/>
            <person name="Sykes S."/>
            <person name="Wortman J."/>
            <person name="Nusbaum C."/>
            <person name="Birren B."/>
        </authorList>
    </citation>
    <scope>NUCLEOTIDE SEQUENCE [LARGE SCALE GENOMIC DNA]</scope>
    <source>
        <strain evidence="1 2">CBS 119918</strain>
    </source>
</reference>
<evidence type="ECO:0000313" key="1">
    <source>
        <dbReference type="EMBL" id="KEF63328.1"/>
    </source>
</evidence>
<dbReference type="OrthoDB" id="809632at2759"/>
<dbReference type="VEuPathDB" id="FungiDB:A1O9_01305"/>
<name>A0A072PVI0_9EURO</name>
<proteinExistence type="predicted"/>
<dbReference type="RefSeq" id="XP_013265918.1">
    <property type="nucleotide sequence ID" value="XM_013410464.1"/>
</dbReference>
<dbReference type="HOGENOM" id="CLU_026673_7_0_1"/>
<dbReference type="Gene3D" id="3.40.50.720">
    <property type="entry name" value="NAD(P)-binding Rossmann-like Domain"/>
    <property type="match status" value="1"/>
</dbReference>
<dbReference type="Gene3D" id="3.90.180.10">
    <property type="entry name" value="Medium-chain alcohol dehydrogenases, catalytic domain"/>
    <property type="match status" value="1"/>
</dbReference>
<evidence type="ECO:0008006" key="3">
    <source>
        <dbReference type="Google" id="ProtNLM"/>
    </source>
</evidence>
<dbReference type="Proteomes" id="UP000027920">
    <property type="component" value="Unassembled WGS sequence"/>
</dbReference>
<organism evidence="1 2">
    <name type="scientific">Exophiala aquamarina CBS 119918</name>
    <dbReference type="NCBI Taxonomy" id="1182545"/>
    <lineage>
        <taxon>Eukaryota</taxon>
        <taxon>Fungi</taxon>
        <taxon>Dikarya</taxon>
        <taxon>Ascomycota</taxon>
        <taxon>Pezizomycotina</taxon>
        <taxon>Eurotiomycetes</taxon>
        <taxon>Chaetothyriomycetidae</taxon>
        <taxon>Chaetothyriales</taxon>
        <taxon>Herpotrichiellaceae</taxon>
        <taxon>Exophiala</taxon>
    </lineage>
</organism>
<dbReference type="InterPro" id="IPR036291">
    <property type="entry name" value="NAD(P)-bd_dom_sf"/>
</dbReference>
<comment type="caution">
    <text evidence="1">The sequence shown here is derived from an EMBL/GenBank/DDBJ whole genome shotgun (WGS) entry which is preliminary data.</text>
</comment>
<accession>A0A072PVI0</accession>
<dbReference type="PANTHER" id="PTHR43677">
    <property type="entry name" value="SHORT-CHAIN DEHYDROGENASE/REDUCTASE"/>
    <property type="match status" value="1"/>
</dbReference>
<evidence type="ECO:0000313" key="2">
    <source>
        <dbReference type="Proteomes" id="UP000027920"/>
    </source>
</evidence>
<protein>
    <recommendedName>
        <fullName evidence="3">Enoyl reductase (ER) domain-containing protein</fullName>
    </recommendedName>
</protein>
<keyword evidence="2" id="KW-1185">Reference proteome</keyword>
<dbReference type="SUPFAM" id="SSF50129">
    <property type="entry name" value="GroES-like"/>
    <property type="match status" value="1"/>
</dbReference>
<dbReference type="AlphaFoldDB" id="A0A072PVI0"/>